<accession>A0ABZ0S730</accession>
<protein>
    <submittedName>
        <fullName evidence="1">Uncharacterized protein</fullName>
    </submittedName>
</protein>
<evidence type="ECO:0000313" key="2">
    <source>
        <dbReference type="Proteomes" id="UP001432180"/>
    </source>
</evidence>
<sequence length="50" mass="4668">MALGNGEGGVGGAGVDNDDLVAQTLGVLGGDGAEQGVEVLGLVKGADDEA</sequence>
<reference evidence="1 2" key="1">
    <citation type="journal article" date="2023" name="Microorganisms">
        <title>Thiorhodovibrio frisius and Trv. litoralis spp. nov., Two Novel Members from a Clade of Fastidious Purple Sulfur Bacteria That Exhibit Unique Red-Shifted Light-Harvesting Capabilities.</title>
        <authorList>
            <person name="Methner A."/>
            <person name="Kuzyk S.B."/>
            <person name="Petersen J."/>
            <person name="Bauer S."/>
            <person name="Brinkmann H."/>
            <person name="Sichau K."/>
            <person name="Wanner G."/>
            <person name="Wolf J."/>
            <person name="Neumann-Schaal M."/>
            <person name="Henke P."/>
            <person name="Tank M."/>
            <person name="Sproer C."/>
            <person name="Bunk B."/>
            <person name="Overmann J."/>
        </authorList>
    </citation>
    <scope>NUCLEOTIDE SEQUENCE [LARGE SCALE GENOMIC DNA]</scope>
    <source>
        <strain evidence="1 2">DSM 6702</strain>
    </source>
</reference>
<gene>
    <name evidence="1" type="ORF">Thiowin_00165</name>
</gene>
<dbReference type="Proteomes" id="UP001432180">
    <property type="component" value="Chromosome"/>
</dbReference>
<keyword evidence="2" id="KW-1185">Reference proteome</keyword>
<proteinExistence type="predicted"/>
<organism evidence="1 2">
    <name type="scientific">Thiorhodovibrio winogradskyi</name>
    <dbReference type="NCBI Taxonomy" id="77007"/>
    <lineage>
        <taxon>Bacteria</taxon>
        <taxon>Pseudomonadati</taxon>
        <taxon>Pseudomonadota</taxon>
        <taxon>Gammaproteobacteria</taxon>
        <taxon>Chromatiales</taxon>
        <taxon>Chromatiaceae</taxon>
        <taxon>Thiorhodovibrio</taxon>
    </lineage>
</organism>
<name>A0ABZ0S730_9GAMM</name>
<dbReference type="EMBL" id="CP121472">
    <property type="protein sequence ID" value="WPL15280.1"/>
    <property type="molecule type" value="Genomic_DNA"/>
</dbReference>
<evidence type="ECO:0000313" key="1">
    <source>
        <dbReference type="EMBL" id="WPL15280.1"/>
    </source>
</evidence>